<evidence type="ECO:0000313" key="2">
    <source>
        <dbReference type="Proteomes" id="UP000494125"/>
    </source>
</evidence>
<name>A0A6P2KRV1_9BURK</name>
<dbReference type="Pfam" id="PF01042">
    <property type="entry name" value="Ribonuc_L-PSP"/>
    <property type="match status" value="1"/>
</dbReference>
<evidence type="ECO:0000313" key="1">
    <source>
        <dbReference type="EMBL" id="VWB60792.1"/>
    </source>
</evidence>
<organism evidence="1 2">
    <name type="scientific">Burkholderia diffusa</name>
    <dbReference type="NCBI Taxonomy" id="488732"/>
    <lineage>
        <taxon>Bacteria</taxon>
        <taxon>Pseudomonadati</taxon>
        <taxon>Pseudomonadota</taxon>
        <taxon>Betaproteobacteria</taxon>
        <taxon>Burkholderiales</taxon>
        <taxon>Burkholderiaceae</taxon>
        <taxon>Burkholderia</taxon>
        <taxon>Burkholderia cepacia complex</taxon>
    </lineage>
</organism>
<sequence>MTIEQPADVERPATETLMREREAIIPAGMEVVYEKIGYAPAIKAGDTVYVSGQIGRDAAMQLVEEREAQIVQAFENLRLVLEAAGASLDDVVDLTTFHTDMRDLPLFMAVRDRYLHAHPRPAWTAVGAHMLGGAPGYIVEIKAVAVLRG</sequence>
<keyword evidence="2" id="KW-1185">Reference proteome</keyword>
<proteinExistence type="predicted"/>
<dbReference type="EMBL" id="CABVPN010000012">
    <property type="protein sequence ID" value="VWB60792.1"/>
    <property type="molecule type" value="Genomic_DNA"/>
</dbReference>
<protein>
    <submittedName>
        <fullName evidence="1">Putative endoribonuclease L-psp family protein</fullName>
    </submittedName>
</protein>
<dbReference type="AlphaFoldDB" id="A0A6P2KRV1"/>
<dbReference type="PANTHER" id="PTHR11803">
    <property type="entry name" value="2-IMINOBUTANOATE/2-IMINOPROPANOATE DEAMINASE RIDA"/>
    <property type="match status" value="1"/>
</dbReference>
<dbReference type="InterPro" id="IPR006175">
    <property type="entry name" value="YjgF/YER057c/UK114"/>
</dbReference>
<dbReference type="InterPro" id="IPR035959">
    <property type="entry name" value="RutC-like_sf"/>
</dbReference>
<dbReference type="CDD" id="cd02198">
    <property type="entry name" value="YjgH_like"/>
    <property type="match status" value="1"/>
</dbReference>
<gene>
    <name evidence="1" type="ORF">BDI24065_02834</name>
</gene>
<dbReference type="PANTHER" id="PTHR11803:SF44">
    <property type="entry name" value="RUTC FAMILY PROTEIN YJGH"/>
    <property type="match status" value="1"/>
</dbReference>
<dbReference type="SUPFAM" id="SSF55298">
    <property type="entry name" value="YjgF-like"/>
    <property type="match status" value="1"/>
</dbReference>
<accession>A0A6P2KRV1</accession>
<dbReference type="Gene3D" id="3.30.1330.40">
    <property type="entry name" value="RutC-like"/>
    <property type="match status" value="1"/>
</dbReference>
<dbReference type="InterPro" id="IPR038743">
    <property type="entry name" value="YjgH-like"/>
</dbReference>
<dbReference type="Proteomes" id="UP000494125">
    <property type="component" value="Unassembled WGS sequence"/>
</dbReference>
<reference evidence="1 2" key="1">
    <citation type="submission" date="2019-09" db="EMBL/GenBank/DDBJ databases">
        <authorList>
            <person name="Depoorter E."/>
        </authorList>
    </citation>
    <scope>NUCLEOTIDE SEQUENCE [LARGE SCALE GENOMIC DNA]</scope>
    <source>
        <strain evidence="1">LMG 24065</strain>
    </source>
</reference>
<dbReference type="GO" id="GO:0019239">
    <property type="term" value="F:deaminase activity"/>
    <property type="evidence" value="ECO:0007669"/>
    <property type="project" value="TreeGrafter"/>
</dbReference>
<dbReference type="GO" id="GO:0005829">
    <property type="term" value="C:cytosol"/>
    <property type="evidence" value="ECO:0007669"/>
    <property type="project" value="TreeGrafter"/>
</dbReference>